<dbReference type="InterPro" id="IPR008977">
    <property type="entry name" value="PHM/PNGase_F_dom_sf"/>
</dbReference>
<evidence type="ECO:0000256" key="6">
    <source>
        <dbReference type="ARBA" id="ARBA00023002"/>
    </source>
</evidence>
<reference evidence="15 16" key="1">
    <citation type="journal article" date="2018" name="Nat. Ecol. Evol.">
        <title>Shark genomes provide insights into elasmobranch evolution and the origin of vertebrates.</title>
        <authorList>
            <person name="Hara Y"/>
            <person name="Yamaguchi K"/>
            <person name="Onimaru K"/>
            <person name="Kadota M"/>
            <person name="Koyanagi M"/>
            <person name="Keeley SD"/>
            <person name="Tatsumi K"/>
            <person name="Tanaka K"/>
            <person name="Motone F"/>
            <person name="Kageyama Y"/>
            <person name="Nozu R"/>
            <person name="Adachi N"/>
            <person name="Nishimura O"/>
            <person name="Nakagawa R"/>
            <person name="Tanegashima C"/>
            <person name="Kiyatake I"/>
            <person name="Matsumoto R"/>
            <person name="Murakumo K"/>
            <person name="Nishida K"/>
            <person name="Terakita A"/>
            <person name="Kuratani S"/>
            <person name="Sato K"/>
            <person name="Hyodo S Kuraku.S."/>
        </authorList>
    </citation>
    <scope>NUCLEOTIDE SEQUENCE [LARGE SCALE GENOMIC DNA]</scope>
</reference>
<comment type="cofactor">
    <cofactor evidence="12">
        <name>Cu(2+)</name>
        <dbReference type="ChEBI" id="CHEBI:29036"/>
    </cofactor>
    <text evidence="12">Binds 2 Cu(2+) ions per subunit.</text>
</comment>
<evidence type="ECO:0000313" key="16">
    <source>
        <dbReference type="Proteomes" id="UP000288216"/>
    </source>
</evidence>
<evidence type="ECO:0000256" key="9">
    <source>
        <dbReference type="ARBA" id="ARBA00023157"/>
    </source>
</evidence>
<dbReference type="GO" id="GO:0005507">
    <property type="term" value="F:copper ion binding"/>
    <property type="evidence" value="ECO:0007669"/>
    <property type="project" value="InterPro"/>
</dbReference>
<dbReference type="InterPro" id="IPR000720">
    <property type="entry name" value="PHM/PAL"/>
</dbReference>
<dbReference type="PROSITE" id="PS00084">
    <property type="entry name" value="CU2_MONOOXYGENASE_1"/>
    <property type="match status" value="1"/>
</dbReference>
<dbReference type="Pfam" id="PF01082">
    <property type="entry name" value="Cu2_monooxygen"/>
    <property type="match status" value="1"/>
</dbReference>
<evidence type="ECO:0000256" key="10">
    <source>
        <dbReference type="ARBA" id="ARBA00023180"/>
    </source>
</evidence>
<dbReference type="PANTHER" id="PTHR10680:SF14">
    <property type="entry name" value="PEPTIDYL-GLYCINE ALPHA-AMIDATING MONOOXYGENASE"/>
    <property type="match status" value="1"/>
</dbReference>
<dbReference type="SUPFAM" id="SSF49742">
    <property type="entry name" value="PHM/PNGase F"/>
    <property type="match status" value="1"/>
</dbReference>
<name>A0A401PQ30_SCYTO</name>
<feature type="binding site" evidence="12">
    <location>
        <position position="104"/>
    </location>
    <ligand>
        <name>Cu(2+)</name>
        <dbReference type="ChEBI" id="CHEBI:29036"/>
        <label>1</label>
        <note>catalytic</note>
    </ligand>
</feature>
<dbReference type="InterPro" id="IPR020611">
    <property type="entry name" value="Cu2_ascorb_mOase_CS-1"/>
</dbReference>
<evidence type="ECO:0000256" key="12">
    <source>
        <dbReference type="PIRSR" id="PIRSR600720-2"/>
    </source>
</evidence>
<dbReference type="GO" id="GO:0005576">
    <property type="term" value="C:extracellular region"/>
    <property type="evidence" value="ECO:0007669"/>
    <property type="project" value="TreeGrafter"/>
</dbReference>
<keyword evidence="9" id="KW-1015">Disulfide bond</keyword>
<evidence type="ECO:0000256" key="3">
    <source>
        <dbReference type="ARBA" id="ARBA00022723"/>
    </source>
</evidence>
<keyword evidence="10" id="KW-0325">Glycoprotein</keyword>
<accession>A0A401PQ30</accession>
<feature type="domain" description="Copper type II ascorbate-dependent monooxygenase N-terminal" evidence="14">
    <location>
        <begin position="61"/>
        <end position="112"/>
    </location>
</feature>
<evidence type="ECO:0000256" key="8">
    <source>
        <dbReference type="ARBA" id="ARBA00023033"/>
    </source>
</evidence>
<dbReference type="EC" id="1.14.17.3" evidence="2"/>
<dbReference type="PRINTS" id="PR00790">
    <property type="entry name" value="PAMONOXGNASE"/>
</dbReference>
<comment type="subcellular location">
    <subcellularLocation>
        <location evidence="1">Cytoplasmic vesicle</location>
        <location evidence="1">Secretory vesicle membrane</location>
        <topology evidence="1">Single-pass membrane protein</topology>
    </subcellularLocation>
</comment>
<keyword evidence="5" id="KW-0862">Zinc</keyword>
<dbReference type="InterPro" id="IPR036939">
    <property type="entry name" value="Cu2_ascorb_mOase_N_sf"/>
</dbReference>
<dbReference type="Gene3D" id="2.60.120.310">
    <property type="entry name" value="Copper type II, ascorbate-dependent monooxygenase, N-terminal domain"/>
    <property type="match status" value="1"/>
</dbReference>
<keyword evidence="4 13" id="KW-0732">Signal</keyword>
<feature type="chain" id="PRO_5019254620" description="peptidylglycine monooxygenase" evidence="13">
    <location>
        <begin position="22"/>
        <end position="120"/>
    </location>
</feature>
<dbReference type="InterPro" id="IPR000323">
    <property type="entry name" value="Cu2_ascorb_mOase_N"/>
</dbReference>
<evidence type="ECO:0000313" key="15">
    <source>
        <dbReference type="EMBL" id="GCB75230.1"/>
    </source>
</evidence>
<comment type="caution">
    <text evidence="15">The sequence shown here is derived from an EMBL/GenBank/DDBJ whole genome shotgun (WGS) entry which is preliminary data.</text>
</comment>
<dbReference type="GO" id="GO:0030658">
    <property type="term" value="C:transport vesicle membrane"/>
    <property type="evidence" value="ECO:0007669"/>
    <property type="project" value="UniProtKB-SubCell"/>
</dbReference>
<keyword evidence="7 12" id="KW-0186">Copper</keyword>
<feature type="binding site" evidence="12">
    <location>
        <position position="103"/>
    </location>
    <ligand>
        <name>Cu(2+)</name>
        <dbReference type="ChEBI" id="CHEBI:29036"/>
        <label>1</label>
        <note>catalytic</note>
    </ligand>
</feature>
<evidence type="ECO:0000259" key="14">
    <source>
        <dbReference type="Pfam" id="PF01082"/>
    </source>
</evidence>
<evidence type="ECO:0000256" key="2">
    <source>
        <dbReference type="ARBA" id="ARBA00012689"/>
    </source>
</evidence>
<comment type="catalytic activity">
    <reaction evidence="11">
        <text>a [peptide]-C-terminal glycine + 2 L-ascorbate + O2 = a [peptide]-C-terminal (2S)-2-hydroxyglycine + 2 monodehydro-L-ascorbate radical + H2O</text>
        <dbReference type="Rhea" id="RHEA:21452"/>
        <dbReference type="Rhea" id="RHEA-COMP:13486"/>
        <dbReference type="Rhea" id="RHEA-COMP:15321"/>
        <dbReference type="ChEBI" id="CHEBI:15377"/>
        <dbReference type="ChEBI" id="CHEBI:15379"/>
        <dbReference type="ChEBI" id="CHEBI:38290"/>
        <dbReference type="ChEBI" id="CHEBI:59513"/>
        <dbReference type="ChEBI" id="CHEBI:137000"/>
        <dbReference type="ChEBI" id="CHEBI:142768"/>
        <dbReference type="EC" id="1.14.17.3"/>
    </reaction>
</comment>
<feature type="signal peptide" evidence="13">
    <location>
        <begin position="1"/>
        <end position="21"/>
    </location>
</feature>
<keyword evidence="3 12" id="KW-0479">Metal-binding</keyword>
<dbReference type="Proteomes" id="UP000288216">
    <property type="component" value="Unassembled WGS sequence"/>
</dbReference>
<dbReference type="OMA" id="CMCHEST"/>
<gene>
    <name evidence="15" type="ORF">scyTo_0018190</name>
</gene>
<evidence type="ECO:0000256" key="1">
    <source>
        <dbReference type="ARBA" id="ARBA00004160"/>
    </source>
</evidence>
<sequence>MAGFINKLLLVFLILQNNCMCHESTLSLLKRYRQSPWALPSDCPKNRHPDISPNSLNFKLEVRMPGITPVMSDSYFCTFVPVPPGQKSYIVDFKPHASMDTVHHMLLFGCNMPATSEEYW</sequence>
<dbReference type="GO" id="GO:0006518">
    <property type="term" value="P:peptide metabolic process"/>
    <property type="evidence" value="ECO:0007669"/>
    <property type="project" value="InterPro"/>
</dbReference>
<dbReference type="PANTHER" id="PTHR10680">
    <property type="entry name" value="PEPTIDYL-GLYCINE ALPHA-AMIDATING MONOOXYGENASE"/>
    <property type="match status" value="1"/>
</dbReference>
<evidence type="ECO:0000256" key="4">
    <source>
        <dbReference type="ARBA" id="ARBA00022729"/>
    </source>
</evidence>
<evidence type="ECO:0000256" key="7">
    <source>
        <dbReference type="ARBA" id="ARBA00023008"/>
    </source>
</evidence>
<dbReference type="STRING" id="75743.A0A401PQ30"/>
<keyword evidence="6" id="KW-0560">Oxidoreductase</keyword>
<protein>
    <recommendedName>
        <fullName evidence="2">peptidylglycine monooxygenase</fullName>
        <ecNumber evidence="2">1.14.17.3</ecNumber>
    </recommendedName>
</protein>
<organism evidence="15 16">
    <name type="scientific">Scyliorhinus torazame</name>
    <name type="common">Cloudy catshark</name>
    <name type="synonym">Catulus torazame</name>
    <dbReference type="NCBI Taxonomy" id="75743"/>
    <lineage>
        <taxon>Eukaryota</taxon>
        <taxon>Metazoa</taxon>
        <taxon>Chordata</taxon>
        <taxon>Craniata</taxon>
        <taxon>Vertebrata</taxon>
        <taxon>Chondrichthyes</taxon>
        <taxon>Elasmobranchii</taxon>
        <taxon>Galeomorphii</taxon>
        <taxon>Galeoidea</taxon>
        <taxon>Carcharhiniformes</taxon>
        <taxon>Scyliorhinidae</taxon>
        <taxon>Scyliorhinus</taxon>
    </lineage>
</organism>
<dbReference type="EMBL" id="BFAA01012428">
    <property type="protein sequence ID" value="GCB75230.1"/>
    <property type="molecule type" value="Genomic_DNA"/>
</dbReference>
<evidence type="ECO:0000256" key="13">
    <source>
        <dbReference type="SAM" id="SignalP"/>
    </source>
</evidence>
<evidence type="ECO:0000256" key="5">
    <source>
        <dbReference type="ARBA" id="ARBA00022833"/>
    </source>
</evidence>
<dbReference type="AlphaFoldDB" id="A0A401PQ30"/>
<proteinExistence type="predicted"/>
<keyword evidence="8" id="KW-0503">Monooxygenase</keyword>
<dbReference type="OrthoDB" id="10018185at2759"/>
<dbReference type="GO" id="GO:0004504">
    <property type="term" value="F:peptidylglycine monooxygenase activity"/>
    <property type="evidence" value="ECO:0007669"/>
    <property type="project" value="UniProtKB-EC"/>
</dbReference>
<keyword evidence="16" id="KW-1185">Reference proteome</keyword>
<evidence type="ECO:0000256" key="11">
    <source>
        <dbReference type="ARBA" id="ARBA00048431"/>
    </source>
</evidence>